<evidence type="ECO:0000256" key="1">
    <source>
        <dbReference type="SAM" id="Phobius"/>
    </source>
</evidence>
<keyword evidence="1" id="KW-1133">Transmembrane helix</keyword>
<dbReference type="InterPro" id="IPR010640">
    <property type="entry name" value="Low_temperature_requirement_A"/>
</dbReference>
<keyword evidence="1" id="KW-0472">Membrane</keyword>
<dbReference type="EMBL" id="BAABJQ010000019">
    <property type="protein sequence ID" value="GAA5193704.1"/>
    <property type="molecule type" value="Genomic_DNA"/>
</dbReference>
<protein>
    <recommendedName>
        <fullName evidence="4">Low temperature requirement A protein (LtrA)</fullName>
    </recommendedName>
</protein>
<keyword evidence="1" id="KW-0812">Transmembrane</keyword>
<sequence length="133" mass="14687">MRSRPALLTEETHRTTLFEIFFDLVFVFALTRIITFMDQRLTPLRLAQGLLVLALLWISWTTYTWMGNYARADVGRVRTGTTVAMGAMFVAALVIPDAWPSPGAPGNGPLVLIGAYIVLRSPRSAYSPPSCSP</sequence>
<dbReference type="Proteomes" id="UP001501570">
    <property type="component" value="Unassembled WGS sequence"/>
</dbReference>
<accession>A0ABP9SB53</accession>
<dbReference type="Pfam" id="PF06772">
    <property type="entry name" value="LtrA"/>
    <property type="match status" value="1"/>
</dbReference>
<comment type="caution">
    <text evidence="2">The sequence shown here is derived from an EMBL/GenBank/DDBJ whole genome shotgun (WGS) entry which is preliminary data.</text>
</comment>
<proteinExistence type="predicted"/>
<dbReference type="RefSeq" id="WP_345634600.1">
    <property type="nucleotide sequence ID" value="NZ_BAABJQ010000019.1"/>
</dbReference>
<feature type="transmembrane region" description="Helical" evidence="1">
    <location>
        <begin position="16"/>
        <end position="34"/>
    </location>
</feature>
<evidence type="ECO:0008006" key="4">
    <source>
        <dbReference type="Google" id="ProtNLM"/>
    </source>
</evidence>
<feature type="transmembrane region" description="Helical" evidence="1">
    <location>
        <begin position="46"/>
        <end position="65"/>
    </location>
</feature>
<evidence type="ECO:0000313" key="2">
    <source>
        <dbReference type="EMBL" id="GAA5193704.1"/>
    </source>
</evidence>
<keyword evidence="3" id="KW-1185">Reference proteome</keyword>
<evidence type="ECO:0000313" key="3">
    <source>
        <dbReference type="Proteomes" id="UP001501570"/>
    </source>
</evidence>
<gene>
    <name evidence="2" type="ORF">GCM10023322_56320</name>
</gene>
<reference evidence="3" key="1">
    <citation type="journal article" date="2019" name="Int. J. Syst. Evol. Microbiol.">
        <title>The Global Catalogue of Microorganisms (GCM) 10K type strain sequencing project: providing services to taxonomists for standard genome sequencing and annotation.</title>
        <authorList>
            <consortium name="The Broad Institute Genomics Platform"/>
            <consortium name="The Broad Institute Genome Sequencing Center for Infectious Disease"/>
            <person name="Wu L."/>
            <person name="Ma J."/>
        </authorList>
    </citation>
    <scope>NUCLEOTIDE SEQUENCE [LARGE SCALE GENOMIC DNA]</scope>
    <source>
        <strain evidence="3">JCM 18304</strain>
    </source>
</reference>
<organism evidence="2 3">
    <name type="scientific">Rugosimonospora acidiphila</name>
    <dbReference type="NCBI Taxonomy" id="556531"/>
    <lineage>
        <taxon>Bacteria</taxon>
        <taxon>Bacillati</taxon>
        <taxon>Actinomycetota</taxon>
        <taxon>Actinomycetes</taxon>
        <taxon>Micromonosporales</taxon>
        <taxon>Micromonosporaceae</taxon>
        <taxon>Rugosimonospora</taxon>
    </lineage>
</organism>
<feature type="transmembrane region" description="Helical" evidence="1">
    <location>
        <begin position="77"/>
        <end position="96"/>
    </location>
</feature>
<name>A0ABP9SB53_9ACTN</name>